<dbReference type="GO" id="GO:0015562">
    <property type="term" value="F:efflux transmembrane transporter activity"/>
    <property type="evidence" value="ECO:0007669"/>
    <property type="project" value="InterPro"/>
</dbReference>
<keyword evidence="7 10" id="KW-0564">Palmitate</keyword>
<dbReference type="Pfam" id="PF02321">
    <property type="entry name" value="OEP"/>
    <property type="match status" value="2"/>
</dbReference>
<evidence type="ECO:0000256" key="4">
    <source>
        <dbReference type="ARBA" id="ARBA00022692"/>
    </source>
</evidence>
<dbReference type="AlphaFoldDB" id="A0A4S3KK20"/>
<dbReference type="PANTHER" id="PTHR30203">
    <property type="entry name" value="OUTER MEMBRANE CATION EFFLUX PROTEIN"/>
    <property type="match status" value="1"/>
</dbReference>
<dbReference type="InterPro" id="IPR010131">
    <property type="entry name" value="MdtP/NodT-like"/>
</dbReference>
<evidence type="ECO:0000256" key="7">
    <source>
        <dbReference type="ARBA" id="ARBA00023139"/>
    </source>
</evidence>
<dbReference type="GO" id="GO:0009279">
    <property type="term" value="C:cell outer membrane"/>
    <property type="evidence" value="ECO:0007669"/>
    <property type="project" value="UniProtKB-SubCell"/>
</dbReference>
<dbReference type="InterPro" id="IPR003423">
    <property type="entry name" value="OMP_efflux"/>
</dbReference>
<evidence type="ECO:0000313" key="11">
    <source>
        <dbReference type="EMBL" id="THD08354.1"/>
    </source>
</evidence>
<gene>
    <name evidence="11" type="ORF">B1806_13305</name>
</gene>
<evidence type="ECO:0000256" key="5">
    <source>
        <dbReference type="ARBA" id="ARBA00022729"/>
    </source>
</evidence>
<comment type="similarity">
    <text evidence="2 10">Belongs to the outer membrane factor (OMF) (TC 1.B.17) family.</text>
</comment>
<evidence type="ECO:0000313" key="12">
    <source>
        <dbReference type="Proteomes" id="UP000307749"/>
    </source>
</evidence>
<keyword evidence="5" id="KW-0732">Signal</keyword>
<protein>
    <recommendedName>
        <fullName evidence="13">Multidrug RND transporter</fullName>
    </recommendedName>
</protein>
<accession>A0A4S3KK20</accession>
<dbReference type="SUPFAM" id="SSF56954">
    <property type="entry name" value="Outer membrane efflux proteins (OEP)"/>
    <property type="match status" value="1"/>
</dbReference>
<evidence type="ECO:0000256" key="2">
    <source>
        <dbReference type="ARBA" id="ARBA00007613"/>
    </source>
</evidence>
<proteinExistence type="inferred from homology"/>
<comment type="function">
    <text evidence="9">Could be involved in resistance to puromycin, acriflavine and tetraphenylarsonium chloride.</text>
</comment>
<comment type="caution">
    <text evidence="11">The sequence shown here is derived from an EMBL/GenBank/DDBJ whole genome shotgun (WGS) entry which is preliminary data.</text>
</comment>
<dbReference type="NCBIfam" id="TIGR01845">
    <property type="entry name" value="outer_NodT"/>
    <property type="match status" value="1"/>
</dbReference>
<dbReference type="PANTHER" id="PTHR30203:SF20">
    <property type="entry name" value="MULTIDRUG RESISTANCE OUTER MEMBRANE PROTEIN MDTP-RELATED"/>
    <property type="match status" value="1"/>
</dbReference>
<dbReference type="Gene3D" id="1.20.1600.10">
    <property type="entry name" value="Outer membrane efflux proteins (OEP)"/>
    <property type="match status" value="1"/>
</dbReference>
<reference evidence="11 12" key="1">
    <citation type="submission" date="2017-02" db="EMBL/GenBank/DDBJ databases">
        <title>Whole genome sequencing of Metallibacterium scheffleri DSM 24874 (T).</title>
        <authorList>
            <person name="Kumar S."/>
            <person name="Patil P."/>
            <person name="Patil P.B."/>
        </authorList>
    </citation>
    <scope>NUCLEOTIDE SEQUENCE [LARGE SCALE GENOMIC DNA]</scope>
    <source>
        <strain evidence="11 12">DSM 24874</strain>
    </source>
</reference>
<sequence>MSPILKPLTLALGTLLLAGCVSPGGLKPQQAPLAANSLAMGNTLSGVPRQAAAWPAADWWRSFHDAQLDHLIHVALASNPDLAVAAARVRQADAVAAGADAARMPTLGAGVSADGIRIPPTVIGAPLGGHYATLWRAGLSFNYTFDLWGGQRAQWEAAVDQARAVAVAASAARLQLAADVTRAYVDYAYAGQSVAILKANLARSAQLLDLTRKRVAAGVDNHMQLAAASAAQATASQQLEAAQRGERAAALTLAALCGQGPGFADSLHAPAPLRAAPLALPATLPAALLARRPDVTAALWRVEAEARAIKVARAAFLPNINLAAGLGLASLGAGNLLEGASHYEQFAPAISLPLFDGGRLRANLAGQDAAFDAAVAQYNGVLVQAIHQVADGVSATQSLDRELRAQEQAHAAAALSWKLAQDQLGAGVISEMQALQVQQYLLQAEQRLAQLRADRLSAGVSLVVALGGGYVPPADTPTPTNVAEIQP</sequence>
<evidence type="ECO:0000256" key="9">
    <source>
        <dbReference type="ARBA" id="ARBA00037313"/>
    </source>
</evidence>
<evidence type="ECO:0000256" key="8">
    <source>
        <dbReference type="ARBA" id="ARBA00023288"/>
    </source>
</evidence>
<keyword evidence="8 10" id="KW-0449">Lipoprotein</keyword>
<keyword evidence="6 10" id="KW-0472">Membrane</keyword>
<keyword evidence="3 10" id="KW-1134">Transmembrane beta strand</keyword>
<comment type="subcellular location">
    <subcellularLocation>
        <location evidence="10">Cell outer membrane</location>
        <topology evidence="10">Lipid-anchor</topology>
    </subcellularLocation>
    <subcellularLocation>
        <location evidence="1">Membrane</location>
    </subcellularLocation>
</comment>
<dbReference type="OrthoDB" id="9770517at2"/>
<dbReference type="RefSeq" id="WP_081126000.1">
    <property type="nucleotide sequence ID" value="NZ_LDOS01000001.1"/>
</dbReference>
<evidence type="ECO:0000256" key="1">
    <source>
        <dbReference type="ARBA" id="ARBA00004370"/>
    </source>
</evidence>
<dbReference type="EMBL" id="MWQO01000050">
    <property type="protein sequence ID" value="THD08354.1"/>
    <property type="molecule type" value="Genomic_DNA"/>
</dbReference>
<evidence type="ECO:0000256" key="10">
    <source>
        <dbReference type="RuleBase" id="RU362097"/>
    </source>
</evidence>
<dbReference type="Proteomes" id="UP000307749">
    <property type="component" value="Unassembled WGS sequence"/>
</dbReference>
<organism evidence="11 12">
    <name type="scientific">Metallibacterium scheffleri</name>
    <dbReference type="NCBI Taxonomy" id="993689"/>
    <lineage>
        <taxon>Bacteria</taxon>
        <taxon>Pseudomonadati</taxon>
        <taxon>Pseudomonadota</taxon>
        <taxon>Gammaproteobacteria</taxon>
        <taxon>Lysobacterales</taxon>
        <taxon>Rhodanobacteraceae</taxon>
        <taxon>Metallibacterium</taxon>
    </lineage>
</organism>
<keyword evidence="12" id="KW-1185">Reference proteome</keyword>
<evidence type="ECO:0000256" key="3">
    <source>
        <dbReference type="ARBA" id="ARBA00022452"/>
    </source>
</evidence>
<keyword evidence="4 10" id="KW-0812">Transmembrane</keyword>
<dbReference type="Gene3D" id="2.20.200.10">
    <property type="entry name" value="Outer membrane efflux proteins (OEP)"/>
    <property type="match status" value="1"/>
</dbReference>
<evidence type="ECO:0008006" key="13">
    <source>
        <dbReference type="Google" id="ProtNLM"/>
    </source>
</evidence>
<name>A0A4S3KK20_9GAMM</name>
<evidence type="ECO:0000256" key="6">
    <source>
        <dbReference type="ARBA" id="ARBA00023136"/>
    </source>
</evidence>
<dbReference type="PROSITE" id="PS51257">
    <property type="entry name" value="PROKAR_LIPOPROTEIN"/>
    <property type="match status" value="1"/>
</dbReference>
<dbReference type="STRING" id="993689.GCA_002077135_00579"/>